<evidence type="ECO:0000313" key="1">
    <source>
        <dbReference type="EMBL" id="CAA9410545.1"/>
    </source>
</evidence>
<reference evidence="1" key="1">
    <citation type="submission" date="2020-02" db="EMBL/GenBank/DDBJ databases">
        <authorList>
            <person name="Meier V. D."/>
        </authorList>
    </citation>
    <scope>NUCLEOTIDE SEQUENCE</scope>
    <source>
        <strain evidence="1">AVDCRST_MAG55</strain>
    </source>
</reference>
<proteinExistence type="predicted"/>
<accession>A0A6J4PHY8</accession>
<dbReference type="EMBL" id="CADCUZ010000052">
    <property type="protein sequence ID" value="CAA9410545.1"/>
    <property type="molecule type" value="Genomic_DNA"/>
</dbReference>
<organism evidence="1">
    <name type="scientific">uncultured Rubrobacteraceae bacterium</name>
    <dbReference type="NCBI Taxonomy" id="349277"/>
    <lineage>
        <taxon>Bacteria</taxon>
        <taxon>Bacillati</taxon>
        <taxon>Actinomycetota</taxon>
        <taxon>Rubrobacteria</taxon>
        <taxon>Rubrobacterales</taxon>
        <taxon>Rubrobacteraceae</taxon>
        <taxon>environmental samples</taxon>
    </lineage>
</organism>
<sequence>MGNAQNRIDYFEYKKAGRDEGEAAALKSYVGSTGTWVPRGNAPRRSVLPLL</sequence>
<protein>
    <submittedName>
        <fullName evidence="1">Uncharacterized protein</fullName>
    </submittedName>
</protein>
<gene>
    <name evidence="1" type="ORF">AVDCRST_MAG55-1314</name>
</gene>
<name>A0A6J4PHY8_9ACTN</name>
<dbReference type="AlphaFoldDB" id="A0A6J4PHY8"/>